<evidence type="ECO:0000313" key="1">
    <source>
        <dbReference type="EMBL" id="MDE1463999.1"/>
    </source>
</evidence>
<reference evidence="1 2" key="1">
    <citation type="submission" date="2022-11" db="EMBL/GenBank/DDBJ databases">
        <title>Spartinivicinus poritis sp. nov., isolated from scleractinian coral Porites lutea.</title>
        <authorList>
            <person name="Zhang G."/>
            <person name="Cai L."/>
            <person name="Wei Q."/>
        </authorList>
    </citation>
    <scope>NUCLEOTIDE SEQUENCE [LARGE SCALE GENOMIC DNA]</scope>
    <source>
        <strain evidence="1 2">A2-2</strain>
    </source>
</reference>
<proteinExistence type="predicted"/>
<sequence>MANSFSFFYKTFCWMLLIGISHAKEANHLIIGVEKLSYFPHYSHEYGKLVGYTREVFDTFAKVHNYTIEYRLLSVSQLYTELLQTQSIDFKYPDNPQWNTKGKENIKVHYSDSVSQYIDGLIVMPATKSKDLPFLKKLGTIKNFTPWGYTELIESGQIQLHESETMIELLSQVMFGKIDGAYVNIAVARYHLNYTIHSPNALVFNNKLPYIKSSYYLSTVKHPKTIKTFNQFLAAEAQLIDKLRKKYNVSVEF</sequence>
<evidence type="ECO:0000313" key="2">
    <source>
        <dbReference type="Proteomes" id="UP001528823"/>
    </source>
</evidence>
<dbReference type="SUPFAM" id="SSF53850">
    <property type="entry name" value="Periplasmic binding protein-like II"/>
    <property type="match status" value="1"/>
</dbReference>
<accession>A0ABT5UC86</accession>
<protein>
    <submittedName>
        <fullName evidence="1">Transporter substrate-binding domain-containing protein</fullName>
    </submittedName>
</protein>
<dbReference type="RefSeq" id="WP_274690330.1">
    <property type="nucleotide sequence ID" value="NZ_JAPMOU010000027.1"/>
</dbReference>
<gene>
    <name evidence="1" type="ORF">ORQ98_18760</name>
</gene>
<organism evidence="1 2">
    <name type="scientific">Spartinivicinus poritis</name>
    <dbReference type="NCBI Taxonomy" id="2994640"/>
    <lineage>
        <taxon>Bacteria</taxon>
        <taxon>Pseudomonadati</taxon>
        <taxon>Pseudomonadota</taxon>
        <taxon>Gammaproteobacteria</taxon>
        <taxon>Oceanospirillales</taxon>
        <taxon>Zooshikellaceae</taxon>
        <taxon>Spartinivicinus</taxon>
    </lineage>
</organism>
<name>A0ABT5UC86_9GAMM</name>
<dbReference type="Proteomes" id="UP001528823">
    <property type="component" value="Unassembled WGS sequence"/>
</dbReference>
<keyword evidence="2" id="KW-1185">Reference proteome</keyword>
<comment type="caution">
    <text evidence="1">The sequence shown here is derived from an EMBL/GenBank/DDBJ whole genome shotgun (WGS) entry which is preliminary data.</text>
</comment>
<dbReference type="EMBL" id="JAPMOU010000027">
    <property type="protein sequence ID" value="MDE1463999.1"/>
    <property type="molecule type" value="Genomic_DNA"/>
</dbReference>
<dbReference type="Gene3D" id="3.40.190.10">
    <property type="entry name" value="Periplasmic binding protein-like II"/>
    <property type="match status" value="2"/>
</dbReference>